<dbReference type="AlphaFoldDB" id="A0A7C8I6B2"/>
<protein>
    <submittedName>
        <fullName evidence="1">Uncharacterized protein</fullName>
    </submittedName>
</protein>
<dbReference type="EMBL" id="JAADJZ010000029">
    <property type="protein sequence ID" value="KAF2866230.1"/>
    <property type="molecule type" value="Genomic_DNA"/>
</dbReference>
<organism evidence="1 2">
    <name type="scientific">Massariosphaeria phaeospora</name>
    <dbReference type="NCBI Taxonomy" id="100035"/>
    <lineage>
        <taxon>Eukaryota</taxon>
        <taxon>Fungi</taxon>
        <taxon>Dikarya</taxon>
        <taxon>Ascomycota</taxon>
        <taxon>Pezizomycotina</taxon>
        <taxon>Dothideomycetes</taxon>
        <taxon>Pleosporomycetidae</taxon>
        <taxon>Pleosporales</taxon>
        <taxon>Pleosporales incertae sedis</taxon>
        <taxon>Massariosphaeria</taxon>
    </lineage>
</organism>
<keyword evidence="2" id="KW-1185">Reference proteome</keyword>
<proteinExistence type="predicted"/>
<gene>
    <name evidence="1" type="ORF">BDV95DRAFT_649826</name>
</gene>
<reference evidence="1 2" key="1">
    <citation type="submission" date="2020-01" db="EMBL/GenBank/DDBJ databases">
        <authorList>
            <consortium name="DOE Joint Genome Institute"/>
            <person name="Haridas S."/>
            <person name="Albert R."/>
            <person name="Binder M."/>
            <person name="Bloem J."/>
            <person name="Labutti K."/>
            <person name="Salamov A."/>
            <person name="Andreopoulos B."/>
            <person name="Baker S.E."/>
            <person name="Barry K."/>
            <person name="Bills G."/>
            <person name="Bluhm B.H."/>
            <person name="Cannon C."/>
            <person name="Castanera R."/>
            <person name="Culley D.E."/>
            <person name="Daum C."/>
            <person name="Ezra D."/>
            <person name="Gonzalez J.B."/>
            <person name="Henrissat B."/>
            <person name="Kuo A."/>
            <person name="Liang C."/>
            <person name="Lipzen A."/>
            <person name="Lutzoni F."/>
            <person name="Magnuson J."/>
            <person name="Mondo S."/>
            <person name="Nolan M."/>
            <person name="Ohm R."/>
            <person name="Pangilinan J."/>
            <person name="Park H.-J.H."/>
            <person name="Ramirez L."/>
            <person name="Alfaro M."/>
            <person name="Sun H."/>
            <person name="Tritt A."/>
            <person name="Yoshinaga Y."/>
            <person name="Zwiers L.-H.L."/>
            <person name="Turgeon B.G."/>
            <person name="Goodwin S.B."/>
            <person name="Spatafora J.W."/>
            <person name="Crous P.W."/>
            <person name="Grigoriev I.V."/>
        </authorList>
    </citation>
    <scope>NUCLEOTIDE SEQUENCE [LARGE SCALE GENOMIC DNA]</scope>
    <source>
        <strain evidence="1 2">CBS 611.86</strain>
    </source>
</reference>
<accession>A0A7C8I6B2</accession>
<dbReference type="OrthoDB" id="3799380at2759"/>
<comment type="caution">
    <text evidence="1">The sequence shown here is derived from an EMBL/GenBank/DDBJ whole genome shotgun (WGS) entry which is preliminary data.</text>
</comment>
<name>A0A7C8I6B2_9PLEO</name>
<sequence>METFRRTFTCVEPFRRTILTLLRHFDIANALAALDCSLSEWEIKTHMNIMDDIFDDRSEIDVMLNLGFHIHIFGADLHTMRTRLKCPYYYHHNFQKDHQLHIFVVVSDYLRLLPILEFIPLFLYKWASSTDPTIIWASIPNTCQNVWIHSYQQSLSPQMPMSRTLTAHVLGYQTLSPLLNPPNRSIPWITLDGQMKQEGSDY</sequence>
<dbReference type="Proteomes" id="UP000481861">
    <property type="component" value="Unassembled WGS sequence"/>
</dbReference>
<evidence type="ECO:0000313" key="2">
    <source>
        <dbReference type="Proteomes" id="UP000481861"/>
    </source>
</evidence>
<evidence type="ECO:0000313" key="1">
    <source>
        <dbReference type="EMBL" id="KAF2866230.1"/>
    </source>
</evidence>